<keyword evidence="2" id="KW-1185">Reference proteome</keyword>
<name>A0ABU5E131_9PROT</name>
<gene>
    <name evidence="1" type="ORF">SMD31_15295</name>
</gene>
<dbReference type="Proteomes" id="UP001271769">
    <property type="component" value="Unassembled WGS sequence"/>
</dbReference>
<dbReference type="EMBL" id="JAXCLX010000002">
    <property type="protein sequence ID" value="MDY0873306.1"/>
    <property type="molecule type" value="Genomic_DNA"/>
</dbReference>
<comment type="caution">
    <text evidence="1">The sequence shown here is derived from an EMBL/GenBank/DDBJ whole genome shotgun (WGS) entry which is preliminary data.</text>
</comment>
<proteinExistence type="predicted"/>
<accession>A0ABU5E131</accession>
<reference evidence="1 2" key="1">
    <citation type="journal article" date="2013" name="Antonie Van Leeuwenhoek">
        <title>Dongia rigui sp. nov., isolated from freshwater of a large wetland in Korea.</title>
        <authorList>
            <person name="Baik K.S."/>
            <person name="Hwang Y.M."/>
            <person name="Choi J.S."/>
            <person name="Kwon J."/>
            <person name="Seong C.N."/>
        </authorList>
    </citation>
    <scope>NUCLEOTIDE SEQUENCE [LARGE SCALE GENOMIC DNA]</scope>
    <source>
        <strain evidence="1 2">04SU4-P</strain>
    </source>
</reference>
<organism evidence="1 2">
    <name type="scientific">Dongia rigui</name>
    <dbReference type="NCBI Taxonomy" id="940149"/>
    <lineage>
        <taxon>Bacteria</taxon>
        <taxon>Pseudomonadati</taxon>
        <taxon>Pseudomonadota</taxon>
        <taxon>Alphaproteobacteria</taxon>
        <taxon>Rhodospirillales</taxon>
        <taxon>Dongiaceae</taxon>
        <taxon>Dongia</taxon>
    </lineage>
</organism>
<dbReference type="RefSeq" id="WP_320501760.1">
    <property type="nucleotide sequence ID" value="NZ_JAXCLX010000002.1"/>
</dbReference>
<evidence type="ECO:0000313" key="2">
    <source>
        <dbReference type="Proteomes" id="UP001271769"/>
    </source>
</evidence>
<sequence>MAEAQAALSRHPAEELELWSPENAAETHGVQWFCMLQQALRSAAPDREPRLVLDCGGRADLAAEALRLGLRYVALRADPVVTAKVAAIATGCGGHVLATRPTFS</sequence>
<protein>
    <submittedName>
        <fullName evidence="1">Uncharacterized protein</fullName>
    </submittedName>
</protein>
<evidence type="ECO:0000313" key="1">
    <source>
        <dbReference type="EMBL" id="MDY0873306.1"/>
    </source>
</evidence>